<dbReference type="eggNOG" id="COG0360">
    <property type="taxonomic scope" value="Bacteria"/>
</dbReference>
<dbReference type="KEGG" id="wgl:WIGMOR_0516"/>
<evidence type="ECO:0000313" key="9">
    <source>
        <dbReference type="EMBL" id="AFA41336.1"/>
    </source>
</evidence>
<dbReference type="InterPro" id="IPR000529">
    <property type="entry name" value="Ribosomal_bS6"/>
</dbReference>
<keyword evidence="2 8" id="KW-0699">rRNA-binding</keyword>
<gene>
    <name evidence="8 9" type="primary">rpsF</name>
    <name evidence="9" type="synonym">sdgH</name>
    <name evidence="9" type="ORF">WIGMOR_0516</name>
</gene>
<protein>
    <recommendedName>
        <fullName evidence="7 8">Small ribosomal subunit protein bS6</fullName>
    </recommendedName>
</protein>
<dbReference type="GO" id="GO:0006412">
    <property type="term" value="P:translation"/>
    <property type="evidence" value="ECO:0007669"/>
    <property type="project" value="UniProtKB-UniRule"/>
</dbReference>
<dbReference type="RefSeq" id="WP_014354275.1">
    <property type="nucleotide sequence ID" value="NC_016893.1"/>
</dbReference>
<organism evidence="9 10">
    <name type="scientific">Wigglesworthia glossinidia endosymbiont of Glossina morsitans morsitans</name>
    <name type="common">Yale colony</name>
    <dbReference type="NCBI Taxonomy" id="1142511"/>
    <lineage>
        <taxon>Bacteria</taxon>
        <taxon>Pseudomonadati</taxon>
        <taxon>Pseudomonadota</taxon>
        <taxon>Gammaproteobacteria</taxon>
        <taxon>Enterobacterales</taxon>
        <taxon>Erwiniaceae</taxon>
        <taxon>Wigglesworthia</taxon>
    </lineage>
</organism>
<name>H6Q553_WIGGL</name>
<dbReference type="OrthoDB" id="9812702at2"/>
<dbReference type="PROSITE" id="PS01048">
    <property type="entry name" value="RIBOSOMAL_S6"/>
    <property type="match status" value="1"/>
</dbReference>
<evidence type="ECO:0000256" key="5">
    <source>
        <dbReference type="ARBA" id="ARBA00023274"/>
    </source>
</evidence>
<dbReference type="HAMAP" id="MF_00360">
    <property type="entry name" value="Ribosomal_bS6"/>
    <property type="match status" value="1"/>
</dbReference>
<keyword evidence="3 8" id="KW-0694">RNA-binding</keyword>
<dbReference type="AlphaFoldDB" id="H6Q553"/>
<dbReference type="InterPro" id="IPR014717">
    <property type="entry name" value="Transl_elong_EF1B/ribsomal_bS6"/>
</dbReference>
<keyword evidence="4 8" id="KW-0689">Ribosomal protein</keyword>
<dbReference type="SUPFAM" id="SSF54995">
    <property type="entry name" value="Ribosomal protein S6"/>
    <property type="match status" value="1"/>
</dbReference>
<dbReference type="NCBIfam" id="TIGR00166">
    <property type="entry name" value="S6"/>
    <property type="match status" value="1"/>
</dbReference>
<dbReference type="Proteomes" id="UP000009061">
    <property type="component" value="Chromosome"/>
</dbReference>
<accession>H6Q553</accession>
<dbReference type="GO" id="GO:0003735">
    <property type="term" value="F:structural constituent of ribosome"/>
    <property type="evidence" value="ECO:0007669"/>
    <property type="project" value="InterPro"/>
</dbReference>
<evidence type="ECO:0000256" key="2">
    <source>
        <dbReference type="ARBA" id="ARBA00022730"/>
    </source>
</evidence>
<dbReference type="STRING" id="1142511.WIGMOR_0516"/>
<evidence type="ECO:0000256" key="6">
    <source>
        <dbReference type="ARBA" id="ARBA00035104"/>
    </source>
</evidence>
<sequence>MRHYEIIFMVHTDQSEQVSKIIEHYTTIIKKNSGYVHRLEDWGRRQLAYPIKKLHKAHYVLMNIETSTKILEEIIQDLKLNSAILRNMILKIKSAVTEPSPMFKVKEEKNIDNGN</sequence>
<dbReference type="InterPro" id="IPR020814">
    <property type="entry name" value="Ribosomal_S6_plastid/chlpt"/>
</dbReference>
<proteinExistence type="inferred from homology"/>
<evidence type="ECO:0000256" key="4">
    <source>
        <dbReference type="ARBA" id="ARBA00022980"/>
    </source>
</evidence>
<comment type="similarity">
    <text evidence="1 8">Belongs to the bacterial ribosomal protein bS6 family.</text>
</comment>
<dbReference type="Pfam" id="PF01250">
    <property type="entry name" value="Ribosomal_S6"/>
    <property type="match status" value="1"/>
</dbReference>
<keyword evidence="10" id="KW-1185">Reference proteome</keyword>
<dbReference type="GO" id="GO:0070181">
    <property type="term" value="F:small ribosomal subunit rRNA binding"/>
    <property type="evidence" value="ECO:0007669"/>
    <property type="project" value="TreeGrafter"/>
</dbReference>
<evidence type="ECO:0000313" key="10">
    <source>
        <dbReference type="Proteomes" id="UP000009061"/>
    </source>
</evidence>
<reference evidence="9 10" key="1">
    <citation type="journal article" date="2012" name="MBio">
        <title>Insight into the transmission biology and species-specific functional capabilities of tsetse (Diptera: glossinidae) obligate symbiont wigglesworthia.</title>
        <authorList>
            <person name="Rio R.V."/>
            <person name="Symula R.E."/>
            <person name="Wang J."/>
            <person name="Lohs C."/>
            <person name="Wu Y.N."/>
            <person name="Snyder A.K."/>
            <person name="Bjornson R.D."/>
            <person name="Oshima K."/>
            <person name="Biehl B.S."/>
            <person name="Perna N.T."/>
            <person name="Hattori M."/>
            <person name="Aksoy S."/>
        </authorList>
    </citation>
    <scope>NUCLEOTIDE SEQUENCE [LARGE SCALE GENOMIC DNA]</scope>
    <source>
        <strain evidence="9">WGM</strain>
    </source>
</reference>
<dbReference type="HOGENOM" id="CLU_113441_6_1_6"/>
<dbReference type="PANTHER" id="PTHR21011">
    <property type="entry name" value="MITOCHONDRIAL 28S RIBOSOMAL PROTEIN S6"/>
    <property type="match status" value="1"/>
</dbReference>
<dbReference type="PANTHER" id="PTHR21011:SF1">
    <property type="entry name" value="SMALL RIBOSOMAL SUBUNIT PROTEIN BS6M"/>
    <property type="match status" value="1"/>
</dbReference>
<evidence type="ECO:0000256" key="8">
    <source>
        <dbReference type="HAMAP-Rule" id="MF_00360"/>
    </source>
</evidence>
<evidence type="ECO:0000256" key="7">
    <source>
        <dbReference type="ARBA" id="ARBA00035294"/>
    </source>
</evidence>
<dbReference type="InterPro" id="IPR035980">
    <property type="entry name" value="Ribosomal_bS6_sf"/>
</dbReference>
<evidence type="ECO:0000256" key="3">
    <source>
        <dbReference type="ARBA" id="ARBA00022884"/>
    </source>
</evidence>
<keyword evidence="5 8" id="KW-0687">Ribonucleoprotein</keyword>
<dbReference type="InterPro" id="IPR020815">
    <property type="entry name" value="Ribosomal_bS6_CS"/>
</dbReference>
<dbReference type="CDD" id="cd00473">
    <property type="entry name" value="bS6"/>
    <property type="match status" value="1"/>
</dbReference>
<evidence type="ECO:0000256" key="1">
    <source>
        <dbReference type="ARBA" id="ARBA00009512"/>
    </source>
</evidence>
<comment type="function">
    <text evidence="6 8">Binds together with bS18 to 16S ribosomal RNA.</text>
</comment>
<dbReference type="GO" id="GO:0022627">
    <property type="term" value="C:cytosolic small ribosomal subunit"/>
    <property type="evidence" value="ECO:0007669"/>
    <property type="project" value="TreeGrafter"/>
</dbReference>
<dbReference type="EMBL" id="CP003315">
    <property type="protein sequence ID" value="AFA41336.1"/>
    <property type="molecule type" value="Genomic_DNA"/>
</dbReference>
<dbReference type="Gene3D" id="3.30.70.60">
    <property type="match status" value="1"/>
</dbReference>